<sequence length="96" mass="10335">MGFLAAGTAGSSLVPGSTVLLVRYYICTWSIHPVPTVPPPSSNGGITEAIGSEDFQNIQTVRLGRDFQPLDHVRLTCHSPACTRTESYEAGLVFRN</sequence>
<proteinExistence type="predicted"/>
<keyword evidence="2" id="KW-1185">Reference proteome</keyword>
<name>S7ZAK7_PENO1</name>
<accession>S7ZAK7</accession>
<organism evidence="1 2">
    <name type="scientific">Penicillium oxalicum (strain 114-2 / CGMCC 5302)</name>
    <name type="common">Penicillium decumbens</name>
    <dbReference type="NCBI Taxonomy" id="933388"/>
    <lineage>
        <taxon>Eukaryota</taxon>
        <taxon>Fungi</taxon>
        <taxon>Dikarya</taxon>
        <taxon>Ascomycota</taxon>
        <taxon>Pezizomycotina</taxon>
        <taxon>Eurotiomycetes</taxon>
        <taxon>Eurotiomycetidae</taxon>
        <taxon>Eurotiales</taxon>
        <taxon>Aspergillaceae</taxon>
        <taxon>Penicillium</taxon>
    </lineage>
</organism>
<evidence type="ECO:0000313" key="2">
    <source>
        <dbReference type="Proteomes" id="UP000019376"/>
    </source>
</evidence>
<dbReference type="HOGENOM" id="CLU_2360395_0_0_1"/>
<dbReference type="AlphaFoldDB" id="S7ZAK7"/>
<protein>
    <submittedName>
        <fullName evidence="1">Uncharacterized protein</fullName>
    </submittedName>
</protein>
<evidence type="ECO:0000313" key="1">
    <source>
        <dbReference type="EMBL" id="EPS25721.1"/>
    </source>
</evidence>
<reference evidence="1 2" key="1">
    <citation type="journal article" date="2013" name="PLoS ONE">
        <title>Genomic and secretomic analyses reveal unique features of the lignocellulolytic enzyme system of Penicillium decumbens.</title>
        <authorList>
            <person name="Liu G."/>
            <person name="Zhang L."/>
            <person name="Wei X."/>
            <person name="Zou G."/>
            <person name="Qin Y."/>
            <person name="Ma L."/>
            <person name="Li J."/>
            <person name="Zheng H."/>
            <person name="Wang S."/>
            <person name="Wang C."/>
            <person name="Xun L."/>
            <person name="Zhao G.-P."/>
            <person name="Zhou Z."/>
            <person name="Qu Y."/>
        </authorList>
    </citation>
    <scope>NUCLEOTIDE SEQUENCE [LARGE SCALE GENOMIC DNA]</scope>
    <source>
        <strain evidence="2">114-2 / CGMCC 5302</strain>
    </source>
</reference>
<dbReference type="Proteomes" id="UP000019376">
    <property type="component" value="Unassembled WGS sequence"/>
</dbReference>
<gene>
    <name evidence="1" type="ORF">PDE_00657</name>
</gene>
<dbReference type="EMBL" id="KB644408">
    <property type="protein sequence ID" value="EPS25721.1"/>
    <property type="molecule type" value="Genomic_DNA"/>
</dbReference>